<gene>
    <name evidence="4" type="ORF">CAL19_16940</name>
</gene>
<dbReference type="SUPFAM" id="SSF54637">
    <property type="entry name" value="Thioesterase/thiol ester dehydrase-isomerase"/>
    <property type="match status" value="1"/>
</dbReference>
<dbReference type="PANTHER" id="PTHR21660">
    <property type="entry name" value="THIOESTERASE SUPERFAMILY MEMBER-RELATED"/>
    <property type="match status" value="1"/>
</dbReference>
<comment type="caution">
    <text evidence="4">The sequence shown here is derived from an EMBL/GenBank/DDBJ whole genome shotgun (WGS) entry which is preliminary data.</text>
</comment>
<dbReference type="InterPro" id="IPR006683">
    <property type="entry name" value="Thioestr_dom"/>
</dbReference>
<dbReference type="AlphaFoldDB" id="A0A261QUB2"/>
<evidence type="ECO:0000259" key="3">
    <source>
        <dbReference type="Pfam" id="PF03061"/>
    </source>
</evidence>
<keyword evidence="5" id="KW-1185">Reference proteome</keyword>
<protein>
    <submittedName>
        <fullName evidence="4">Phenylacetic acid degradation protein</fullName>
    </submittedName>
</protein>
<dbReference type="RefSeq" id="WP_038852128.1">
    <property type="nucleotide sequence ID" value="NZ_NEVI01000022.1"/>
</dbReference>
<organism evidence="4 5">
    <name type="scientific">Bordetella genomosp. 7</name>
    <dbReference type="NCBI Taxonomy" id="1416805"/>
    <lineage>
        <taxon>Bacteria</taxon>
        <taxon>Pseudomonadati</taxon>
        <taxon>Pseudomonadota</taxon>
        <taxon>Betaproteobacteria</taxon>
        <taxon>Burkholderiales</taxon>
        <taxon>Alcaligenaceae</taxon>
        <taxon>Bordetella</taxon>
    </lineage>
</organism>
<dbReference type="InterPro" id="IPR029069">
    <property type="entry name" value="HotDog_dom_sf"/>
</dbReference>
<dbReference type="GO" id="GO:0047617">
    <property type="term" value="F:fatty acyl-CoA hydrolase activity"/>
    <property type="evidence" value="ECO:0007669"/>
    <property type="project" value="InterPro"/>
</dbReference>
<dbReference type="Pfam" id="PF03061">
    <property type="entry name" value="4HBT"/>
    <property type="match status" value="1"/>
</dbReference>
<reference evidence="5" key="1">
    <citation type="submission" date="2017-05" db="EMBL/GenBank/DDBJ databases">
        <title>Complete and WGS of Bordetella genogroups.</title>
        <authorList>
            <person name="Spilker T."/>
            <person name="Lipuma J."/>
        </authorList>
    </citation>
    <scope>NUCLEOTIDE SEQUENCE [LARGE SCALE GENOMIC DNA]</scope>
    <source>
        <strain evidence="5">AU18089</strain>
    </source>
</reference>
<dbReference type="Gene3D" id="3.10.129.10">
    <property type="entry name" value="Hotdog Thioesterase"/>
    <property type="match status" value="1"/>
</dbReference>
<evidence type="ECO:0000256" key="2">
    <source>
        <dbReference type="ARBA" id="ARBA00022801"/>
    </source>
</evidence>
<evidence type="ECO:0000313" key="5">
    <source>
        <dbReference type="Proteomes" id="UP000216947"/>
    </source>
</evidence>
<evidence type="ECO:0000256" key="1">
    <source>
        <dbReference type="ARBA" id="ARBA00008324"/>
    </source>
</evidence>
<name>A0A261QUB2_9BORD</name>
<feature type="domain" description="Thioesterase" evidence="3">
    <location>
        <begin position="54"/>
        <end position="125"/>
    </location>
</feature>
<dbReference type="OrthoDB" id="7060041at2"/>
<dbReference type="EMBL" id="NEVK01000008">
    <property type="protein sequence ID" value="OZI16375.1"/>
    <property type="molecule type" value="Genomic_DNA"/>
</dbReference>
<accession>A0A261QUB2</accession>
<comment type="similarity">
    <text evidence="1">Belongs to the thioesterase PaaI family.</text>
</comment>
<keyword evidence="2" id="KW-0378">Hydrolase</keyword>
<proteinExistence type="inferred from homology"/>
<dbReference type="CDD" id="cd03443">
    <property type="entry name" value="PaaI_thioesterase"/>
    <property type="match status" value="1"/>
</dbReference>
<dbReference type="InterPro" id="IPR039298">
    <property type="entry name" value="ACOT13"/>
</dbReference>
<sequence>MAGADTEAWLQSEGWAPRTGKGFSQLVGPLWTRREADGWAYGLLASDAHANPAGLVHGGLIATLLDHALSTIAWDAMARQPCVTVQLDTHYLAAARPGQFLAVRGRVMRKTSSLVFMQGELQADGEIIASAQAMLKRTGSPG</sequence>
<evidence type="ECO:0000313" key="4">
    <source>
        <dbReference type="EMBL" id="OZI16375.1"/>
    </source>
</evidence>
<dbReference type="PANTHER" id="PTHR21660:SF1">
    <property type="entry name" value="ACYL-COENZYME A THIOESTERASE 13"/>
    <property type="match status" value="1"/>
</dbReference>
<dbReference type="Proteomes" id="UP000216947">
    <property type="component" value="Unassembled WGS sequence"/>
</dbReference>